<dbReference type="PANTHER" id="PTHR45845">
    <property type="entry name" value="RHO GUANINE NUCLEOTIDE EXCHANGE FACTOR-RELATED"/>
    <property type="match status" value="1"/>
</dbReference>
<dbReference type="Pfam" id="PF22697">
    <property type="entry name" value="SOS1_NGEF_PH"/>
    <property type="match status" value="1"/>
</dbReference>
<feature type="compositionally biased region" description="Low complexity" evidence="3">
    <location>
        <begin position="1435"/>
        <end position="1447"/>
    </location>
</feature>
<proteinExistence type="predicted"/>
<feature type="region of interest" description="Disordered" evidence="3">
    <location>
        <begin position="1513"/>
        <end position="1541"/>
    </location>
</feature>
<evidence type="ECO:0000256" key="1">
    <source>
        <dbReference type="ARBA" id="ARBA00022553"/>
    </source>
</evidence>
<protein>
    <submittedName>
        <fullName evidence="6">Puratrophin-1 like protein</fullName>
    </submittedName>
</protein>
<dbReference type="FunFam" id="2.30.29.30:FF:000078">
    <property type="entry name" value="Guanine nucleotide exchange factor DBS"/>
    <property type="match status" value="1"/>
</dbReference>
<evidence type="ECO:0000313" key="6">
    <source>
        <dbReference type="EMBL" id="KAF8795084.1"/>
    </source>
</evidence>
<dbReference type="SUPFAM" id="SSF48065">
    <property type="entry name" value="DBL homology domain (DH-domain)"/>
    <property type="match status" value="1"/>
</dbReference>
<dbReference type="InterPro" id="IPR000219">
    <property type="entry name" value="DH_dom"/>
</dbReference>
<keyword evidence="2" id="KW-0344">Guanine-nucleotide releasing factor</keyword>
<evidence type="ECO:0000256" key="3">
    <source>
        <dbReference type="SAM" id="MobiDB-lite"/>
    </source>
</evidence>
<dbReference type="PROSITE" id="PS50003">
    <property type="entry name" value="PH_DOMAIN"/>
    <property type="match status" value="1"/>
</dbReference>
<feature type="domain" description="DH" evidence="5">
    <location>
        <begin position="1575"/>
        <end position="1751"/>
    </location>
</feature>
<organism evidence="6 7">
    <name type="scientific">Argiope bruennichi</name>
    <name type="common">Wasp spider</name>
    <name type="synonym">Aranea bruennichi</name>
    <dbReference type="NCBI Taxonomy" id="94029"/>
    <lineage>
        <taxon>Eukaryota</taxon>
        <taxon>Metazoa</taxon>
        <taxon>Ecdysozoa</taxon>
        <taxon>Arthropoda</taxon>
        <taxon>Chelicerata</taxon>
        <taxon>Arachnida</taxon>
        <taxon>Araneae</taxon>
        <taxon>Araneomorphae</taxon>
        <taxon>Entelegynae</taxon>
        <taxon>Araneoidea</taxon>
        <taxon>Araneidae</taxon>
        <taxon>Argiope</taxon>
    </lineage>
</organism>
<feature type="region of interest" description="Disordered" evidence="3">
    <location>
        <begin position="1970"/>
        <end position="2053"/>
    </location>
</feature>
<dbReference type="Proteomes" id="UP000807504">
    <property type="component" value="Unassembled WGS sequence"/>
</dbReference>
<dbReference type="InterPro" id="IPR035899">
    <property type="entry name" value="DBL_dom_sf"/>
</dbReference>
<dbReference type="CDD" id="cd13242">
    <property type="entry name" value="PH_puratrophin-1"/>
    <property type="match status" value="1"/>
</dbReference>
<dbReference type="InterPro" id="IPR052231">
    <property type="entry name" value="Rho_GEF_signaling-related"/>
</dbReference>
<name>A0A8T0FVF3_ARGBR</name>
<dbReference type="Pfam" id="PF00621">
    <property type="entry name" value="RhoGEF"/>
    <property type="match status" value="1"/>
</dbReference>
<comment type="caution">
    <text evidence="6">The sequence shown here is derived from an EMBL/GenBank/DDBJ whole genome shotgun (WGS) entry which is preliminary data.</text>
</comment>
<evidence type="ECO:0000256" key="2">
    <source>
        <dbReference type="ARBA" id="ARBA00022658"/>
    </source>
</evidence>
<dbReference type="InterPro" id="IPR001849">
    <property type="entry name" value="PH_domain"/>
</dbReference>
<reference evidence="6" key="1">
    <citation type="journal article" date="2020" name="bioRxiv">
        <title>Chromosome-level reference genome of the European wasp spider Argiope bruennichi: a resource for studies on range expansion and evolutionary adaptation.</title>
        <authorList>
            <person name="Sheffer M.M."/>
            <person name="Hoppe A."/>
            <person name="Krehenwinkel H."/>
            <person name="Uhl G."/>
            <person name="Kuss A.W."/>
            <person name="Jensen L."/>
            <person name="Jensen C."/>
            <person name="Gillespie R.G."/>
            <person name="Hoff K.J."/>
            <person name="Prost S."/>
        </authorList>
    </citation>
    <scope>NUCLEOTIDE SEQUENCE</scope>
</reference>
<feature type="region of interest" description="Disordered" evidence="3">
    <location>
        <begin position="1429"/>
        <end position="1476"/>
    </location>
</feature>
<feature type="compositionally biased region" description="Polar residues" evidence="3">
    <location>
        <begin position="1981"/>
        <end position="1991"/>
    </location>
</feature>
<keyword evidence="1" id="KW-0597">Phosphoprotein</keyword>
<evidence type="ECO:0000259" key="4">
    <source>
        <dbReference type="PROSITE" id="PS50003"/>
    </source>
</evidence>
<gene>
    <name evidence="6" type="ORF">HNY73_002976</name>
</gene>
<accession>A0A8T0FVF3</accession>
<dbReference type="PANTHER" id="PTHR45845:SF3">
    <property type="entry name" value="PURATROPHIN-1-LIKE, ISOFORM A"/>
    <property type="match status" value="1"/>
</dbReference>
<dbReference type="Gene3D" id="2.30.29.30">
    <property type="entry name" value="Pleckstrin-homology domain (PH domain)/Phosphotyrosine-binding domain (PTB)"/>
    <property type="match status" value="1"/>
</dbReference>
<evidence type="ECO:0000259" key="5">
    <source>
        <dbReference type="PROSITE" id="PS50010"/>
    </source>
</evidence>
<dbReference type="Gene3D" id="1.20.900.10">
    <property type="entry name" value="Dbl homology (DH) domain"/>
    <property type="match status" value="1"/>
</dbReference>
<dbReference type="GO" id="GO:0005085">
    <property type="term" value="F:guanyl-nucleotide exchange factor activity"/>
    <property type="evidence" value="ECO:0007669"/>
    <property type="project" value="UniProtKB-KW"/>
</dbReference>
<dbReference type="SUPFAM" id="SSF50729">
    <property type="entry name" value="PH domain-like"/>
    <property type="match status" value="1"/>
</dbReference>
<sequence length="2053" mass="233561">MSRPENLECLELETRSRISKLAFIPVLRGKTSSAVSDRIVKVLQDSNFCSSSPLIKKMILQNVQICCIVVETSGTQSIRVICATVPYLLSLLSRANPKFKKLLEDEKVKEYFKFFQEADVESLLTSFCAATVIIQKGIKMCYPSLCIQLSRDALHFSETNLKCLLTAFYKGLEYVFHFVWEDLGPAFYLLCAENRSTVKYIAKKMPVYALAGAKGLILFSFLIRRIVHAALKTFKRSVISLCRILQDSSIDNNAHDIFKKVQKFLRHITSLVVSGSIYQFCKYYSVSAAKWCGIYAKDMLPLIQTKVLNVLKRSAPELQKYIHIALQSLAKFLSPNGGLVHFIKLCYNSKPILFRFLKYLKMHGHKIYENLLLVWQTISDTGCFIYPYYKSISSSLLRILINCFTFLIRCSSSMGYIIRNFLLNARKSYPTAKDALQRALKLLDIVFKLLSDFSRIALHYIYLCFLELKDRSLNIRNEIFPCISPTVRELNSTAISASNEVIQKSFDGVKKVVPSLWGALKIVTPVTFHATHEIFLSSKKSAFVMYPVLLDAAGTVQPELFRGLLVVVGDVNKAIMEITSIYGNASHHIGKAAATASYQLPVVLKAANEVTVVTYYAVGEVVSSSFAARARVTKDIKRSICLVNSSIRAAELELLETLDEIAPSLIFSTRSSLSSNDTLKQNLKNHLEHILKVMTVCFKKFYYMLGCDNLNYFFVALTRVMFSVVCDIEKFIDQCMCNVCCEILHNVIPKLWNFSKYSVSILWQFLCESSNGSWDLLELMSSKIWCFACNNFPEVWEVTKNGCHCSWDLVCKVSPNIWNCMQSASPSLWHYNRQLILSAWSLHLNTCYYTWNVLVPLTSDTWTYAVDSCPKLWVSVSENSKSRWNLFCYLAEQSWETVFETSFSSLELLQKIIAKTWKFGIRPVTVSACHGTSSVLAKSVKISQSACSKTGKIMIFLSDGLTETVVLFPSKLEERAVATSDILKKCIDFSKAKLNKPNSKRMFIFNSMKKMVNVPSQISGRYSNYLTLDQFKNNIFRELVPYYIRMEGPKEVNLKNQRTFCFVEKSELLACVAITGAPSKTHGGELATLRKSSKRFKFRRQVLSATFALTLSLNHFFKRFGMYQLEEMRRQIEKGNDLLEEVSTFSHDSCLPKIKEENPSEPTEEDGGVHELATSLRQHLGSFTERLEGTRERIEDTAKCYQLMDKSYEWALDAMRFVSNMGIANTESAEGILRQIRCLQDYADNHLRVPEETFTEMLDLAAKLGNEKLLEQCKIVKLRCEETVDLIKTRQATLQKVKQQMEVDSLRGPYWEAEDASQTPRTMRSHSQPLNTWLPIGASTPYPGFSCHQRRRSTGGPMGVSMSQRYGSPIGSYTAFPSSYYPTKESYHLDSFTQEKDEKLLNQGLITEDLTANGPVASISKTLLDIRGAHRSGHSSSSSSSSSTSSSCKDMSIARKAPRSLALGTDSKSGKKLPRRCQMWQMRDEALEKVKAEVREQTALLRVEKLRDCQNNNRSEIPEAPNTDRIPRKSLLQPCTDPARGPVPVNTHLMNPVDSPDSNCKKESSNDVEAKSKKTLMLIMQELIQTERDYVKSLEYIIENYIPELLRDDIPQALRGQRNVVFGNIEKIYEFHYQYFLTELEHCESSPFTVGQCFLDFQPQFYLYALYNKNKPKSDALMSEYGNAFFRKKQLELQDKMDLASYLLKPVQRMGKYALLLKQLLKECPEREKEHKALKAAEEMVRFQLRHGNDLLAMDALRDCDVNVKEQGLLLRQDEFIVWQGRSRKCMRHVFLFEDLILFSKARRDPQRKGYEMYQYKHSIKTTDLGMTEQVGDSPTKFEIWFRKRKLNDTFLLQAPTPEVKQAWTNEIRAILLNQAVNNKKNRLAEMSSMGIGNKPCLDIKPSEDQISDRSISIHQLARAPRFRNSIAVSPYDIRNNRNSIISVSSSSSSGSSQSSFSFYGALNLGFEPGDSPRPLHRSHTQQSQCSTESGFCTDASMAGDSPENEQPRHKRAERSDSLLSSDSMSTNVSPTDVPPCMTKFDQSLEESLTTSM</sequence>
<evidence type="ECO:0000313" key="7">
    <source>
        <dbReference type="Proteomes" id="UP000807504"/>
    </source>
</evidence>
<dbReference type="SMART" id="SM00233">
    <property type="entry name" value="PH"/>
    <property type="match status" value="1"/>
</dbReference>
<reference evidence="6" key="2">
    <citation type="submission" date="2020-06" db="EMBL/GenBank/DDBJ databases">
        <authorList>
            <person name="Sheffer M."/>
        </authorList>
    </citation>
    <scope>NUCLEOTIDE SEQUENCE</scope>
</reference>
<dbReference type="CDD" id="cd00160">
    <property type="entry name" value="RhoGEF"/>
    <property type="match status" value="1"/>
</dbReference>
<feature type="domain" description="PH" evidence="4">
    <location>
        <begin position="1763"/>
        <end position="1873"/>
    </location>
</feature>
<dbReference type="SMART" id="SM00325">
    <property type="entry name" value="RhoGEF"/>
    <property type="match status" value="1"/>
</dbReference>
<dbReference type="InterPro" id="IPR011993">
    <property type="entry name" value="PH-like_dom_sf"/>
</dbReference>
<dbReference type="EMBL" id="JABXBU010000002">
    <property type="protein sequence ID" value="KAF8795084.1"/>
    <property type="molecule type" value="Genomic_DNA"/>
</dbReference>
<keyword evidence="7" id="KW-1185">Reference proteome</keyword>
<dbReference type="InterPro" id="IPR055251">
    <property type="entry name" value="SOS1_NGEF_PH"/>
</dbReference>
<dbReference type="PROSITE" id="PS50010">
    <property type="entry name" value="DH_2"/>
    <property type="match status" value="1"/>
</dbReference>